<comment type="catalytic activity">
    <reaction evidence="8">
        <text>a (3R)-3-[(carboxymethyl)amino]fatty acid + holo-[ACP] + H(+) = a (2E)-enoyl-[ACP] + glycine + H2O</text>
        <dbReference type="Rhea" id="RHEA:74923"/>
        <dbReference type="Rhea" id="RHEA-COMP:9685"/>
        <dbReference type="Rhea" id="RHEA-COMP:9925"/>
        <dbReference type="ChEBI" id="CHEBI:15377"/>
        <dbReference type="ChEBI" id="CHEBI:15378"/>
        <dbReference type="ChEBI" id="CHEBI:57305"/>
        <dbReference type="ChEBI" id="CHEBI:64479"/>
        <dbReference type="ChEBI" id="CHEBI:78784"/>
        <dbReference type="ChEBI" id="CHEBI:193080"/>
        <dbReference type="EC" id="4.3.2.11"/>
    </reaction>
    <physiologicalReaction direction="right-to-left" evidence="8">
        <dbReference type="Rhea" id="RHEA:74925"/>
    </physiologicalReaction>
</comment>
<keyword evidence="10" id="KW-1185">Reference proteome</keyword>
<name>A0A9X7INQ2_9MYCO</name>
<keyword evidence="3" id="KW-0456">Lyase</keyword>
<dbReference type="AlphaFoldDB" id="A0A9X7INQ2"/>
<evidence type="ECO:0000256" key="8">
    <source>
        <dbReference type="ARBA" id="ARBA00048742"/>
    </source>
</evidence>
<accession>A0A9X7INQ2</accession>
<organism evidence="9 10">
    <name type="scientific">Mycolicibacter virginiensis</name>
    <dbReference type="NCBI Taxonomy" id="1795032"/>
    <lineage>
        <taxon>Bacteria</taxon>
        <taxon>Bacillati</taxon>
        <taxon>Actinomycetota</taxon>
        <taxon>Actinomycetes</taxon>
        <taxon>Mycobacteriales</taxon>
        <taxon>Mycobacteriaceae</taxon>
        <taxon>Mycolicibacter</taxon>
    </lineage>
</organism>
<evidence type="ECO:0000256" key="5">
    <source>
        <dbReference type="ARBA" id="ARBA00035127"/>
    </source>
</evidence>
<sequence>MSATGSTPPALTDATPISENLLSKVLEPYAYKGCRYLIDAEAQADTDSVLAQGSFSIAESAYIRSTGHFNAVELVLCFNQLAYSAFAPAIADGVIPAFHGWTFDDYCKHQLSSMYIRTSSSRFRRPIDATKFQARLHCHNLEIVERTVRYLRVPCAIEFWDEHGGSAYGEFELAALNIPGCQPEQAR</sequence>
<dbReference type="Pfam" id="PF10862">
    <property type="entry name" value="FcoT"/>
    <property type="match status" value="1"/>
</dbReference>
<dbReference type="Proteomes" id="UP000237911">
    <property type="component" value="Unassembled WGS sequence"/>
</dbReference>
<evidence type="ECO:0000256" key="2">
    <source>
        <dbReference type="ARBA" id="ARBA00023098"/>
    </source>
</evidence>
<dbReference type="GO" id="GO:0006631">
    <property type="term" value="P:fatty acid metabolic process"/>
    <property type="evidence" value="ECO:0007669"/>
    <property type="project" value="UniProtKB-KW"/>
</dbReference>
<dbReference type="InterPro" id="IPR022598">
    <property type="entry name" value="FcoT_ThioEstase"/>
</dbReference>
<proteinExistence type="inferred from homology"/>
<keyword evidence="1" id="KW-0276">Fatty acid metabolism</keyword>
<dbReference type="EC" id="4.3.2.11" evidence="5"/>
<dbReference type="EMBL" id="PUEV01000044">
    <property type="protein sequence ID" value="PQM52577.1"/>
    <property type="molecule type" value="Genomic_DNA"/>
</dbReference>
<dbReference type="RefSeq" id="WP_065152705.1">
    <property type="nucleotide sequence ID" value="NZ_CP092430.2"/>
</dbReference>
<comment type="similarity">
    <text evidence="4">Belongs to the FcoT family.</text>
</comment>
<dbReference type="Gene3D" id="3.10.129.30">
    <property type="entry name" value="Rv0098, thioesterase-like hot dog domain"/>
    <property type="match status" value="1"/>
</dbReference>
<comment type="caution">
    <text evidence="9">The sequence shown here is derived from an EMBL/GenBank/DDBJ whole genome shotgun (WGS) entry which is preliminary data.</text>
</comment>
<evidence type="ECO:0000256" key="7">
    <source>
        <dbReference type="ARBA" id="ARBA00035448"/>
    </source>
</evidence>
<evidence type="ECO:0000256" key="4">
    <source>
        <dbReference type="ARBA" id="ARBA00035117"/>
    </source>
</evidence>
<evidence type="ECO:0000256" key="1">
    <source>
        <dbReference type="ARBA" id="ARBA00022832"/>
    </source>
</evidence>
<evidence type="ECO:0000256" key="6">
    <source>
        <dbReference type="ARBA" id="ARBA00035169"/>
    </source>
</evidence>
<evidence type="ECO:0000256" key="3">
    <source>
        <dbReference type="ARBA" id="ARBA00023239"/>
    </source>
</evidence>
<evidence type="ECO:0000313" key="10">
    <source>
        <dbReference type="Proteomes" id="UP000237911"/>
    </source>
</evidence>
<dbReference type="InterPro" id="IPR043064">
    <property type="entry name" value="FcoT_ThioEstase_Rv0098-like_sf"/>
</dbReference>
<reference evidence="9 10" key="1">
    <citation type="submission" date="2018-02" db="EMBL/GenBank/DDBJ databases">
        <title>Draft genome sequence of Mycobacterium virginiense isolated from mud of a swine farm in Japan.</title>
        <authorList>
            <person name="Ohya K."/>
        </authorList>
    </citation>
    <scope>NUCLEOTIDE SEQUENCE [LARGE SCALE GENOMIC DNA]</scope>
    <source>
        <strain evidence="9 10">GF75</strain>
    </source>
</reference>
<dbReference type="GO" id="GO:0016829">
    <property type="term" value="F:lyase activity"/>
    <property type="evidence" value="ECO:0007669"/>
    <property type="project" value="UniProtKB-KW"/>
</dbReference>
<gene>
    <name evidence="9" type="ORF">C5U48_09080</name>
</gene>
<evidence type="ECO:0000313" key="9">
    <source>
        <dbReference type="EMBL" id="PQM52577.1"/>
    </source>
</evidence>
<protein>
    <recommendedName>
        <fullName evidence="6">(2E)-enoyl-[ACP] glycyltransferase</fullName>
        <ecNumber evidence="5">4.3.2.11</ecNumber>
    </recommendedName>
    <alternativeName>
        <fullName evidence="7">(2E)-unsaturated fatty acyl-[ACP] glycyltransferase</fullName>
    </alternativeName>
</protein>
<keyword evidence="2" id="KW-0443">Lipid metabolism</keyword>